<feature type="transmembrane region" description="Helical" evidence="6">
    <location>
        <begin position="6"/>
        <end position="28"/>
    </location>
</feature>
<reference evidence="8" key="1">
    <citation type="submission" date="2016-10" db="EMBL/GenBank/DDBJ databases">
        <authorList>
            <person name="Varghese N."/>
            <person name="Submissions S."/>
        </authorList>
    </citation>
    <scope>NUCLEOTIDE SEQUENCE [LARGE SCALE GENOMIC DNA]</scope>
    <source>
        <strain evidence="8">DSM 26471</strain>
    </source>
</reference>
<keyword evidence="2" id="KW-1003">Cell membrane</keyword>
<sequence length="307" mass="31665">MSDFITLSLFASMLHLSIPVILPMLGGLLCERSGVVNIGLEGMMLGGAFGGVAFSYLTGNPWLGLAGAMSTGALAGGLLAVMSVSLRGDQVIGSTAINLIGAGLTAALVPIIWGIDGTTPSVPKVPTPPLPLVGDLPLIGPLLAEFSLIDIIAFGLVFLVWWVLMRTDMGLRLRACGESAVAADAAGIDVTRVRFIAVTLSGVLAALGGAYLSIVTLDLFQASMTQGRGFLALAAMVFGKWRVGPAFLVCLGFGLADAVALRAQIFTDDLPHDLLFALPYVLALVALATFVGRASGPADVGKPFRRA</sequence>
<keyword evidence="7" id="KW-0762">Sugar transport</keyword>
<proteinExistence type="predicted"/>
<dbReference type="AlphaFoldDB" id="A0A1I3VT08"/>
<evidence type="ECO:0000256" key="5">
    <source>
        <dbReference type="ARBA" id="ARBA00023136"/>
    </source>
</evidence>
<dbReference type="STRING" id="588602.SAMN04487991_3489"/>
<keyword evidence="7" id="KW-0813">Transport</keyword>
<evidence type="ECO:0000256" key="1">
    <source>
        <dbReference type="ARBA" id="ARBA00004651"/>
    </source>
</evidence>
<feature type="transmembrane region" description="Helical" evidence="6">
    <location>
        <begin position="62"/>
        <end position="84"/>
    </location>
</feature>
<evidence type="ECO:0000256" key="6">
    <source>
        <dbReference type="SAM" id="Phobius"/>
    </source>
</evidence>
<feature type="transmembrane region" description="Helical" evidence="6">
    <location>
        <begin position="138"/>
        <end position="164"/>
    </location>
</feature>
<dbReference type="PANTHER" id="PTHR43370">
    <property type="entry name" value="SUGAR ABC TRANSPORTER INTEGRAL MEMBRANE PROTEIN-RELATED"/>
    <property type="match status" value="1"/>
</dbReference>
<feature type="transmembrane region" description="Helical" evidence="6">
    <location>
        <begin position="195"/>
        <end position="214"/>
    </location>
</feature>
<keyword evidence="4 6" id="KW-1133">Transmembrane helix</keyword>
<feature type="transmembrane region" description="Helical" evidence="6">
    <location>
        <begin position="96"/>
        <end position="115"/>
    </location>
</feature>
<comment type="subcellular location">
    <subcellularLocation>
        <location evidence="1">Cell membrane</location>
        <topology evidence="1">Multi-pass membrane protein</topology>
    </subcellularLocation>
</comment>
<dbReference type="InterPro" id="IPR001851">
    <property type="entry name" value="ABC_transp_permease"/>
</dbReference>
<evidence type="ECO:0000313" key="7">
    <source>
        <dbReference type="EMBL" id="SFJ97427.1"/>
    </source>
</evidence>
<evidence type="ECO:0000256" key="3">
    <source>
        <dbReference type="ARBA" id="ARBA00022692"/>
    </source>
</evidence>
<feature type="transmembrane region" description="Helical" evidence="6">
    <location>
        <begin position="277"/>
        <end position="296"/>
    </location>
</feature>
<dbReference type="EMBL" id="FORH01000007">
    <property type="protein sequence ID" value="SFJ97427.1"/>
    <property type="molecule type" value="Genomic_DNA"/>
</dbReference>
<dbReference type="Pfam" id="PF02653">
    <property type="entry name" value="BPD_transp_2"/>
    <property type="match status" value="1"/>
</dbReference>
<dbReference type="PANTHER" id="PTHR43370:SF1">
    <property type="entry name" value="GUANOSINE ABC TRANSPORTER PERMEASE PROTEIN NUPQ"/>
    <property type="match status" value="1"/>
</dbReference>
<keyword evidence="8" id="KW-1185">Reference proteome</keyword>
<evidence type="ECO:0000313" key="8">
    <source>
        <dbReference type="Proteomes" id="UP000199630"/>
    </source>
</evidence>
<dbReference type="CDD" id="cd06580">
    <property type="entry name" value="TM_PBP1_transp_TpRbsC_like"/>
    <property type="match status" value="1"/>
</dbReference>
<dbReference type="Proteomes" id="UP000199630">
    <property type="component" value="Unassembled WGS sequence"/>
</dbReference>
<evidence type="ECO:0000256" key="4">
    <source>
        <dbReference type="ARBA" id="ARBA00022989"/>
    </source>
</evidence>
<accession>A0A1I3VT08</accession>
<organism evidence="7 8">
    <name type="scientific">Celeribacter neptunius</name>
    <dbReference type="NCBI Taxonomy" id="588602"/>
    <lineage>
        <taxon>Bacteria</taxon>
        <taxon>Pseudomonadati</taxon>
        <taxon>Pseudomonadota</taxon>
        <taxon>Alphaproteobacteria</taxon>
        <taxon>Rhodobacterales</taxon>
        <taxon>Roseobacteraceae</taxon>
        <taxon>Celeribacter</taxon>
    </lineage>
</organism>
<evidence type="ECO:0000256" key="2">
    <source>
        <dbReference type="ARBA" id="ARBA00022475"/>
    </source>
</evidence>
<dbReference type="RefSeq" id="WP_090061978.1">
    <property type="nucleotide sequence ID" value="NZ_FORH01000007.1"/>
</dbReference>
<keyword evidence="3 6" id="KW-0812">Transmembrane</keyword>
<gene>
    <name evidence="7" type="ORF">SAMN04487991_3489</name>
</gene>
<feature type="transmembrane region" description="Helical" evidence="6">
    <location>
        <begin position="35"/>
        <end position="56"/>
    </location>
</feature>
<keyword evidence="5 6" id="KW-0472">Membrane</keyword>
<dbReference type="GO" id="GO:0005886">
    <property type="term" value="C:plasma membrane"/>
    <property type="evidence" value="ECO:0007669"/>
    <property type="project" value="UniProtKB-SubCell"/>
</dbReference>
<dbReference type="GO" id="GO:0022857">
    <property type="term" value="F:transmembrane transporter activity"/>
    <property type="evidence" value="ECO:0007669"/>
    <property type="project" value="InterPro"/>
</dbReference>
<protein>
    <submittedName>
        <fullName evidence="7">Simple sugar transport system permease protein</fullName>
    </submittedName>
</protein>
<dbReference type="OrthoDB" id="9792579at2"/>
<name>A0A1I3VT08_9RHOB</name>